<keyword evidence="2 10" id="KW-0285">Flavoprotein</keyword>
<dbReference type="Pfam" id="PF07992">
    <property type="entry name" value="Pyr_redox_2"/>
    <property type="match status" value="1"/>
</dbReference>
<sequence>MSRNLTPDICVIGAGSGGLSVAAAAAAFGVEVVLVEKGAMGGDCLNYGCVPSKALIAAGKAAHHARTSSPFGVHAQGVSVDFQRVHDHVHEVIAAIAPHDSAERFESLGVTVIKATAQFVDGRTLVAGDTRIRARRFVIATGSSPALPPIPGLDQVPSLTNETIFDLTACPEHLIVIGAGPIGLELAQAHRRLGARVTVIEAETALAKEDPELAAEVAAQIRAEGVELLEGARVGEVAAADGSGIRVRVSDAAGERWVSGSHLLVATGRRPNTKGLGLDAAGVAHGRGGITVGADLRTKNRRIYAIGDVAGGLQFTHVAGYHAGIVIRALLFRLPARQNPDILPRVTYTDPEFGHVGLSRAEAEARFGAGRVRQVSVPFSDNDRAQAERRTLGEVRLIVGPRGRLVGADVLGASAGEIVNLLSLAISSGLKVRDLASFVSPYPSLSEAVRRAAISLYAGVPENPWLRRLVRFLARFG</sequence>
<evidence type="ECO:0000313" key="14">
    <source>
        <dbReference type="Proteomes" id="UP000559404"/>
    </source>
</evidence>
<feature type="binding site" evidence="8">
    <location>
        <begin position="141"/>
        <end position="143"/>
    </location>
    <ligand>
        <name>FAD</name>
        <dbReference type="ChEBI" id="CHEBI:57692"/>
    </ligand>
</feature>
<dbReference type="Gene3D" id="3.50.50.60">
    <property type="entry name" value="FAD/NAD(P)-binding domain"/>
    <property type="match status" value="2"/>
</dbReference>
<dbReference type="GO" id="GO:0016668">
    <property type="term" value="F:oxidoreductase activity, acting on a sulfur group of donors, NAD(P) as acceptor"/>
    <property type="evidence" value="ECO:0007669"/>
    <property type="project" value="InterPro"/>
</dbReference>
<dbReference type="Proteomes" id="UP000559404">
    <property type="component" value="Unassembled WGS sequence"/>
</dbReference>
<keyword evidence="4" id="KW-0521">NADP</keyword>
<dbReference type="RefSeq" id="WP_181760936.1">
    <property type="nucleotide sequence ID" value="NZ_BMCR01000003.1"/>
</dbReference>
<dbReference type="PRINTS" id="PR00368">
    <property type="entry name" value="FADPNR"/>
</dbReference>
<feature type="binding site" evidence="8">
    <location>
        <begin position="178"/>
        <end position="185"/>
    </location>
    <ligand>
        <name>NAD(+)</name>
        <dbReference type="ChEBI" id="CHEBI:57540"/>
    </ligand>
</feature>
<dbReference type="InterPro" id="IPR036188">
    <property type="entry name" value="FAD/NAD-bd_sf"/>
</dbReference>
<dbReference type="PROSITE" id="PS00076">
    <property type="entry name" value="PYRIDINE_REDOX_1"/>
    <property type="match status" value="1"/>
</dbReference>
<dbReference type="InterPro" id="IPR023753">
    <property type="entry name" value="FAD/NAD-binding_dom"/>
</dbReference>
<keyword evidence="14" id="KW-1185">Reference proteome</keyword>
<feature type="binding site" evidence="8">
    <location>
        <position position="53"/>
    </location>
    <ligand>
        <name>FAD</name>
        <dbReference type="ChEBI" id="CHEBI:57692"/>
    </ligand>
</feature>
<comment type="caution">
    <text evidence="13">The sequence shown here is derived from an EMBL/GenBank/DDBJ whole genome shotgun (WGS) entry which is preliminary data.</text>
</comment>
<feature type="domain" description="Pyridine nucleotide-disulphide oxidoreductase dimerisation" evidence="11">
    <location>
        <begin position="344"/>
        <end position="452"/>
    </location>
</feature>
<dbReference type="InterPro" id="IPR016156">
    <property type="entry name" value="FAD/NAD-linked_Rdtase_dimer_sf"/>
</dbReference>
<name>A0A838XVV3_9HYPH</name>
<evidence type="ECO:0000256" key="3">
    <source>
        <dbReference type="ARBA" id="ARBA00022827"/>
    </source>
</evidence>
<evidence type="ECO:0000256" key="6">
    <source>
        <dbReference type="ARBA" id="ARBA00023157"/>
    </source>
</evidence>
<reference evidence="13 14" key="1">
    <citation type="submission" date="2020-07" db="EMBL/GenBank/DDBJ databases">
        <authorList>
            <person name="Li M."/>
        </authorList>
    </citation>
    <scope>NUCLEOTIDE SEQUENCE [LARGE SCALE GENOMIC DNA]</scope>
    <source>
        <strain evidence="13 14">DSM 23284</strain>
    </source>
</reference>
<keyword evidence="6" id="KW-1015">Disulfide bond</keyword>
<dbReference type="GO" id="GO:0003955">
    <property type="term" value="F:NAD(P)H dehydrogenase (quinone) activity"/>
    <property type="evidence" value="ECO:0007669"/>
    <property type="project" value="TreeGrafter"/>
</dbReference>
<evidence type="ECO:0000259" key="11">
    <source>
        <dbReference type="Pfam" id="PF02852"/>
    </source>
</evidence>
<evidence type="ECO:0000259" key="12">
    <source>
        <dbReference type="Pfam" id="PF07992"/>
    </source>
</evidence>
<dbReference type="InterPro" id="IPR001100">
    <property type="entry name" value="Pyr_nuc-diS_OxRdtase"/>
</dbReference>
<evidence type="ECO:0000256" key="9">
    <source>
        <dbReference type="PIRSR" id="PIRSR000350-4"/>
    </source>
</evidence>
<feature type="binding site" evidence="8">
    <location>
        <position position="201"/>
    </location>
    <ligand>
        <name>NAD(+)</name>
        <dbReference type="ChEBI" id="CHEBI:57540"/>
    </ligand>
</feature>
<keyword evidence="7 10" id="KW-0676">Redox-active center</keyword>
<accession>A0A838XVV3</accession>
<dbReference type="InterPro" id="IPR004099">
    <property type="entry name" value="Pyr_nucl-diS_OxRdtase_dimer"/>
</dbReference>
<gene>
    <name evidence="13" type="ORF">H1W37_13820</name>
</gene>
<proteinExistence type="inferred from homology"/>
<evidence type="ECO:0000256" key="4">
    <source>
        <dbReference type="ARBA" id="ARBA00022857"/>
    </source>
</evidence>
<evidence type="ECO:0000256" key="2">
    <source>
        <dbReference type="ARBA" id="ARBA00022630"/>
    </source>
</evidence>
<dbReference type="PANTHER" id="PTHR43014">
    <property type="entry name" value="MERCURIC REDUCTASE"/>
    <property type="match status" value="1"/>
</dbReference>
<dbReference type="InterPro" id="IPR012999">
    <property type="entry name" value="Pyr_OxRdtase_I_AS"/>
</dbReference>
<evidence type="ECO:0000256" key="10">
    <source>
        <dbReference type="RuleBase" id="RU003691"/>
    </source>
</evidence>
<reference evidence="13 14" key="2">
    <citation type="submission" date="2020-08" db="EMBL/GenBank/DDBJ databases">
        <title>Stappia taiwanensis sp. nov., isolated from a coastal thermal spring.</title>
        <authorList>
            <person name="Kampfer P."/>
        </authorList>
    </citation>
    <scope>NUCLEOTIDE SEQUENCE [LARGE SCALE GENOMIC DNA]</scope>
    <source>
        <strain evidence="13 14">DSM 23284</strain>
    </source>
</reference>
<dbReference type="PRINTS" id="PR00411">
    <property type="entry name" value="PNDRDTASEI"/>
</dbReference>
<feature type="disulfide bond" description="Redox-active" evidence="9">
    <location>
        <begin position="44"/>
        <end position="49"/>
    </location>
</feature>
<organism evidence="13 14">
    <name type="scientific">Stappia taiwanensis</name>
    <dbReference type="NCBI Taxonomy" id="992267"/>
    <lineage>
        <taxon>Bacteria</taxon>
        <taxon>Pseudomonadati</taxon>
        <taxon>Pseudomonadota</taxon>
        <taxon>Alphaproteobacteria</taxon>
        <taxon>Hyphomicrobiales</taxon>
        <taxon>Stappiaceae</taxon>
        <taxon>Stappia</taxon>
    </lineage>
</organism>
<evidence type="ECO:0000256" key="5">
    <source>
        <dbReference type="ARBA" id="ARBA00023002"/>
    </source>
</evidence>
<evidence type="ECO:0000256" key="8">
    <source>
        <dbReference type="PIRSR" id="PIRSR000350-3"/>
    </source>
</evidence>
<keyword evidence="8" id="KW-0520">NAD</keyword>
<evidence type="ECO:0000313" key="13">
    <source>
        <dbReference type="EMBL" id="MBA4612738.1"/>
    </source>
</evidence>
<dbReference type="PIRSF" id="PIRSF000350">
    <property type="entry name" value="Mercury_reductase_MerA"/>
    <property type="match status" value="1"/>
</dbReference>
<dbReference type="PANTHER" id="PTHR43014:SF2">
    <property type="entry name" value="MERCURIC REDUCTASE"/>
    <property type="match status" value="1"/>
</dbReference>
<feature type="binding site" evidence="8">
    <location>
        <position position="268"/>
    </location>
    <ligand>
        <name>NAD(+)</name>
        <dbReference type="ChEBI" id="CHEBI:57540"/>
    </ligand>
</feature>
<evidence type="ECO:0000256" key="1">
    <source>
        <dbReference type="ARBA" id="ARBA00007532"/>
    </source>
</evidence>
<keyword evidence="8" id="KW-0547">Nucleotide-binding</keyword>
<keyword evidence="3 8" id="KW-0274">FAD</keyword>
<dbReference type="Gene3D" id="3.30.390.30">
    <property type="match status" value="1"/>
</dbReference>
<dbReference type="AlphaFoldDB" id="A0A838XVV3"/>
<dbReference type="Pfam" id="PF02852">
    <property type="entry name" value="Pyr_redox_dim"/>
    <property type="match status" value="1"/>
</dbReference>
<feature type="binding site" evidence="8">
    <location>
        <position position="308"/>
    </location>
    <ligand>
        <name>FAD</name>
        <dbReference type="ChEBI" id="CHEBI:57692"/>
    </ligand>
</feature>
<dbReference type="SUPFAM" id="SSF55424">
    <property type="entry name" value="FAD/NAD-linked reductases, dimerisation (C-terminal) domain"/>
    <property type="match status" value="1"/>
</dbReference>
<dbReference type="GO" id="GO:0050660">
    <property type="term" value="F:flavin adenine dinucleotide binding"/>
    <property type="evidence" value="ECO:0007669"/>
    <property type="project" value="TreeGrafter"/>
</dbReference>
<comment type="cofactor">
    <cofactor evidence="8">
        <name>FAD</name>
        <dbReference type="ChEBI" id="CHEBI:57692"/>
    </cofactor>
    <text evidence="8">Binds 1 FAD per subunit.</text>
</comment>
<dbReference type="SUPFAM" id="SSF51905">
    <property type="entry name" value="FAD/NAD(P)-binding domain"/>
    <property type="match status" value="1"/>
</dbReference>
<evidence type="ECO:0000256" key="7">
    <source>
        <dbReference type="ARBA" id="ARBA00023284"/>
    </source>
</evidence>
<keyword evidence="5 10" id="KW-0560">Oxidoreductase</keyword>
<comment type="similarity">
    <text evidence="1 10">Belongs to the class-I pyridine nucleotide-disulfide oxidoreductase family.</text>
</comment>
<dbReference type="EMBL" id="JACEON010000013">
    <property type="protein sequence ID" value="MBA4612738.1"/>
    <property type="molecule type" value="Genomic_DNA"/>
</dbReference>
<feature type="domain" description="FAD/NAD(P)-binding" evidence="12">
    <location>
        <begin position="8"/>
        <end position="322"/>
    </location>
</feature>
<protein>
    <submittedName>
        <fullName evidence="13">FAD-dependent oxidoreductase</fullName>
    </submittedName>
</protein>